<feature type="transmembrane region" description="Helical" evidence="2">
    <location>
        <begin position="337"/>
        <end position="363"/>
    </location>
</feature>
<feature type="transmembrane region" description="Helical" evidence="2">
    <location>
        <begin position="1895"/>
        <end position="1916"/>
    </location>
</feature>
<feature type="transmembrane region" description="Helical" evidence="2">
    <location>
        <begin position="1198"/>
        <end position="1218"/>
    </location>
</feature>
<feature type="transmembrane region" description="Helical" evidence="2">
    <location>
        <begin position="1712"/>
        <end position="1738"/>
    </location>
</feature>
<keyword evidence="2" id="KW-1133">Transmembrane helix</keyword>
<feature type="compositionally biased region" description="Polar residues" evidence="1">
    <location>
        <begin position="691"/>
        <end position="700"/>
    </location>
</feature>
<feature type="transmembrane region" description="Helical" evidence="2">
    <location>
        <begin position="1409"/>
        <end position="1428"/>
    </location>
</feature>
<protein>
    <submittedName>
        <fullName evidence="3">Uncharacterized protein</fullName>
    </submittedName>
</protein>
<feature type="transmembrane region" description="Helical" evidence="2">
    <location>
        <begin position="715"/>
        <end position="733"/>
    </location>
</feature>
<evidence type="ECO:0000256" key="2">
    <source>
        <dbReference type="SAM" id="Phobius"/>
    </source>
</evidence>
<reference evidence="3" key="1">
    <citation type="submission" date="2023-08" db="EMBL/GenBank/DDBJ databases">
        <title>Reference Genome Resource for the Citrus Pathogen Phytophthora citrophthora.</title>
        <authorList>
            <person name="Moller H."/>
            <person name="Coetzee B."/>
            <person name="Rose L.J."/>
            <person name="Van Niekerk J.M."/>
        </authorList>
    </citation>
    <scope>NUCLEOTIDE SEQUENCE</scope>
    <source>
        <strain evidence="3">STE-U-9442</strain>
    </source>
</reference>
<keyword evidence="2" id="KW-0812">Transmembrane</keyword>
<evidence type="ECO:0000256" key="1">
    <source>
        <dbReference type="SAM" id="MobiDB-lite"/>
    </source>
</evidence>
<feature type="transmembrane region" description="Helical" evidence="2">
    <location>
        <begin position="375"/>
        <end position="397"/>
    </location>
</feature>
<feature type="transmembrane region" description="Helical" evidence="2">
    <location>
        <begin position="1020"/>
        <end position="1041"/>
    </location>
</feature>
<feature type="transmembrane region" description="Helical" evidence="2">
    <location>
        <begin position="519"/>
        <end position="540"/>
    </location>
</feature>
<name>A0AAD9G676_9STRA</name>
<evidence type="ECO:0000313" key="3">
    <source>
        <dbReference type="EMBL" id="KAK1932596.1"/>
    </source>
</evidence>
<feature type="transmembrane region" description="Helical" evidence="2">
    <location>
        <begin position="1062"/>
        <end position="1081"/>
    </location>
</feature>
<accession>A0AAD9G676</accession>
<dbReference type="EMBL" id="JASMQC010000029">
    <property type="protein sequence ID" value="KAK1932596.1"/>
    <property type="molecule type" value="Genomic_DNA"/>
</dbReference>
<organism evidence="3 4">
    <name type="scientific">Phytophthora citrophthora</name>
    <dbReference type="NCBI Taxonomy" id="4793"/>
    <lineage>
        <taxon>Eukaryota</taxon>
        <taxon>Sar</taxon>
        <taxon>Stramenopiles</taxon>
        <taxon>Oomycota</taxon>
        <taxon>Peronosporomycetes</taxon>
        <taxon>Peronosporales</taxon>
        <taxon>Peronosporaceae</taxon>
        <taxon>Phytophthora</taxon>
    </lineage>
</organism>
<keyword evidence="2" id="KW-0472">Membrane</keyword>
<keyword evidence="4" id="KW-1185">Reference proteome</keyword>
<evidence type="ECO:0000313" key="4">
    <source>
        <dbReference type="Proteomes" id="UP001259832"/>
    </source>
</evidence>
<comment type="caution">
    <text evidence="3">The sequence shown here is derived from an EMBL/GenBank/DDBJ whole genome shotgun (WGS) entry which is preliminary data.</text>
</comment>
<feature type="region of interest" description="Disordered" evidence="1">
    <location>
        <begin position="679"/>
        <end position="703"/>
    </location>
</feature>
<feature type="transmembrane region" description="Helical" evidence="2">
    <location>
        <begin position="2398"/>
        <end position="2424"/>
    </location>
</feature>
<dbReference type="Proteomes" id="UP001259832">
    <property type="component" value="Unassembled WGS sequence"/>
</dbReference>
<gene>
    <name evidence="3" type="ORF">P3T76_012180</name>
</gene>
<feature type="transmembrane region" description="Helical" evidence="2">
    <location>
        <begin position="2436"/>
        <end position="2458"/>
    </location>
</feature>
<proteinExistence type="predicted"/>
<sequence length="2749" mass="307995">MTGIIARVAPSNHQHRNKGHGGPHKKRITGAQLFNLFRRIAGVGAAMMYATIGLQSAYKTIDVLQSINIGTQSFGAMEAKLITGYCGDGLIRDSPLVQKVLEGDTTPRTDTLYLQSPASTSFEKCADIDTFNADIYNVGFLNDGFLGLIATSSYNLTILQDLEFIMPVIDCTSPPLVKADPSLLRAYNLVRRKSDPTDVHIVAISFSVQDYHIQEQSRKGPAILATLFSVSDMRATEVEQFFVLGLDYPYTSAPAFNVFTLDGVSDNGFWQMSSVPRDITIDPIIHASTARRRGFYLHAESEQANMRSLFWKVENQSPADALSLWEWYGEPIIFDSWAWVHGIHLIFAWQTIFSLGVLSIVVFRNLRMGKIWIGDAFASVSNGTLMMRGLLVMASWYVNEYWTLVEFCLSSANTLSGSQTIHIHGELAHADLQVMFLSIIGLIGRFTKERIDPAFALFLFEIIHTNRLDIIRGSASVLRTVVNFADTEYRLGIATVTDEQKTLSPMRLWTTHMLNGIDFGFLAACLFPKVLLILLILVYVGMRKVYHRFYPDQKPVGVTGRSSADRSTNEKAANAQKGNLTNFELSTGAELEARYGLISDYKNYVFFKGLKFASADGVYCSGYVVANGRFLVGSKDLLSIIMIKAFRSRFTNVYVYAVDGNTVQRTAQLVYPETLSFTDISDPPNPAPSSPERQSVTDTFTLPPDGKTDTQPFRLLHRIAVFVVAVIYVQISLSSFSTSLTILRGQISHDLPVEVYTSSLISEYVGPTTIAASPLVQEVLVGSTTPRNNSLYLETSSAQSSTGCSDVPNFNKGIYSNEFMRFIFSRLQAHASYNLSYVTDLELVTPVVDCTFELLVSGDRTVARLYYLVRQKNDPTQVLLLSMSLSAQDYHVAQQFQKGAAVLLLLAAVDDIRASTLTHHIAIALNYPYVADPVFSYSELEGTDGDNYWLLHTLADQRTLDPAKSVKMARRFGRYKSDVTAQSNIETAHWDLPTDPEAELREWRWYGRAVLHDSWAWTHAIHGLFALNVIFNLSVLAFVIFRRLRKGHLWVGDAFSTISNMLLYRGLIVLICNHLNGYWTITKMCISIGDSITAQHAIYYKPELVHADLLSIYLNLASAISYLVRERIDPLVAFLTFELGWGFRLELSNLFPSLRENIVKFAVADSTLGLLDVSPGLAKLSPMELLTAYRVVSDRKPVVFSVVVSIFSSIVLMLAYVLGRKSTRNVTIPSITGTISTNAPRRRPSAYKVGPQQNTPTALTSFEVATGAALTKRYGVISGYENYVVRDSQLTATIDAVYGNGFLVVNGKFLIGAQDLLPLIIMKVTRVRFTNIFVYEIIMKRTVKETAQLVYPTTISWSDLQHLDWEEMQQKTSQGLPSIKSLSEVPRPSEFGPGQKFVEPPEALTLSRIGFLVYRTAVFVTAVLYMMISAQSFGTAMQVLLGRVSHDLPLEMHESKLIVSYAGVGTIAQSPLVLEVLEGSTTPRNNSLYLETATAQSFTSCSEISKFDHDIYSNEFMRFIFDRMQIHAAYNMTYFRNLELVVPVVDCTFDMLISGDRTVARIFFLVREKSDPTRIMLLSTSLSAQDYEVVQQFQKGAAMVLLVAAIDDMSATTVKHHIAVALNYPYVAEPAFAYAELKDQDGDNYWLLNTLPDQRNQDPAKEVRVARRFGRFKGDVTAQSNIETAHWDLPKDPVSELGQWRWHSRAVLHDSWAWAHAIHGIFALNVIFDLSVLAFIIYRRLRMGYIWVGDAFSTISDMLLYRGVIVLICNQLNGYWTITKMSISIGDSITDQHVIFYKPELVQADLLSVYMNIVSILSYIARERVDPLLAFATFELGWGYRVELAGLFPVLRKNIASFAIADTTRGLLNVRPDLAALSPMELLTAYRIPDNRFKVVSSIAMSIFFPMVLIIGYIIARKVARFEDRQNSEESNRRRSTAYMAGDSQQIDLTSFESATGAALRTRYGVISGYDNYIMRNNQLLATIDAVYGSGFLVANNKFLVATQDLIPLILMKITRVRFTNIFVYEIVNGCAVKETSRLVYPTTIKWSDLGRLDVTVSPTKGASFNAKGTHTIGNVRTSSGGKLKKKRITRVQLINLVRRIMGVGAALMCLTNYLRATIVTFQVLRGSPVDSRSFGTMKFELILGYIGNGSIGDSPLVQNVLGGDTTPRDYALFLENETVTSTENCSAAELFDAEIYSNKFLRANFESVTSRGSYNLTELSDLELVVPVVDCTSPPLVDNDPSLLRVFNVVRRKSNPQDVSLVTTSVSIQDYRIPEANRMGPAILTTLFEVKDMQTTKVDQHIVIGLDYAFTHEPLYEVYSLERVSTDGYWNLTSIPEDVVVNPVKAVLTARRRGFYLGAESEQANIRNLIWNLEKTSPSRAMSRWEWRGQPLIFDSWAWVHGIHLIFCVQTIFSLSVLSLIVYRNIRDGKVWVGDAFASLSNSTLMVRGLLVFFSWYVNGEWTLLEFCISNANDLTGTQLVPIHSEIVHADLMVMFLSLFGLVGHIFKERIDPTVGVFLYEAIHDNRQPIVKMAPAVFKAVRAYSDKEYRLGIATVTDLQKEMSPMRLWTTDKLVSVDNRFVIASFYPKYILTGTLISFVVVRKIYKKFYPDPLAPSITGRSTERSTNERAAMAQKGNLTNFEISTGAELQARFGLISDYKNYVFFKGLKFASPDGVYCSGYVVVNGKYLVATEDILTIGMIKAVQTRFVNVYAYEVDGYTVQRTARLVYPNTFTWNDLTHLNINILA</sequence>